<dbReference type="EMBL" id="JALJEJ010000017">
    <property type="protein sequence ID" value="MCJ8212045.1"/>
    <property type="molecule type" value="Genomic_DNA"/>
</dbReference>
<evidence type="ECO:0000256" key="1">
    <source>
        <dbReference type="SAM" id="Phobius"/>
    </source>
</evidence>
<dbReference type="RefSeq" id="WP_245133251.1">
    <property type="nucleotide sequence ID" value="NZ_JALJEJ010000017.1"/>
</dbReference>
<gene>
    <name evidence="2" type="ORF">MUY27_20175</name>
</gene>
<sequence length="398" mass="44574">MLSKYYRFQKVAGISIEVHRDGNVLYHVCCISLKGDQLSIDKHTVGLDQANELKKMVPPNVPVAVNIYGKGVLIKQLKADQTDFTQVLPNAQPDDFYIQEFNSGEAKYAALIRRTEADRWISQLLGLGLQPLQLSLGLFPVAHILDQLQVKEHLSLSGYELELNGSGEWSGIKYEALTNSRKLKLDQEQVDERAVIPYAAAFQLALSTLVSPVAALVPMLEVARDGALAKVKWRTIGVVFLCGLFVVLLVNFITLTFLESANTRLATQIGQTTKDAEQSEALADSIAAKKALLDSLGWEENQRKAKRIDEIGELLPREVKWDKLSIDPITPHSTGTGRQLKFESKVITISGTSEKLIPVNEWIERLRTKAWIRRVQLKNFSYDQEANTGRFAIQIDYQ</sequence>
<keyword evidence="1" id="KW-0812">Transmembrane</keyword>
<dbReference type="Proteomes" id="UP001139450">
    <property type="component" value="Unassembled WGS sequence"/>
</dbReference>
<protein>
    <recommendedName>
        <fullName evidence="4">Fimbrial assembly protein (PilN)</fullName>
    </recommendedName>
</protein>
<dbReference type="AlphaFoldDB" id="A0A9X1X7S5"/>
<keyword evidence="1" id="KW-1133">Transmembrane helix</keyword>
<name>A0A9X1X7S5_9SPHI</name>
<feature type="transmembrane region" description="Helical" evidence="1">
    <location>
        <begin position="195"/>
        <end position="216"/>
    </location>
</feature>
<proteinExistence type="predicted"/>
<keyword evidence="3" id="KW-1185">Reference proteome</keyword>
<accession>A0A9X1X7S5</accession>
<evidence type="ECO:0000313" key="3">
    <source>
        <dbReference type="Proteomes" id="UP001139450"/>
    </source>
</evidence>
<evidence type="ECO:0000313" key="2">
    <source>
        <dbReference type="EMBL" id="MCJ8212045.1"/>
    </source>
</evidence>
<comment type="caution">
    <text evidence="2">The sequence shown here is derived from an EMBL/GenBank/DDBJ whole genome shotgun (WGS) entry which is preliminary data.</text>
</comment>
<organism evidence="2 3">
    <name type="scientific">Mucilaginibacter straminoryzae</name>
    <dbReference type="NCBI Taxonomy" id="2932774"/>
    <lineage>
        <taxon>Bacteria</taxon>
        <taxon>Pseudomonadati</taxon>
        <taxon>Bacteroidota</taxon>
        <taxon>Sphingobacteriia</taxon>
        <taxon>Sphingobacteriales</taxon>
        <taxon>Sphingobacteriaceae</taxon>
        <taxon>Mucilaginibacter</taxon>
    </lineage>
</organism>
<reference evidence="2" key="1">
    <citation type="submission" date="2022-04" db="EMBL/GenBank/DDBJ databases">
        <title>Mucilaginibacter sp. RS28 isolated from freshwater.</title>
        <authorList>
            <person name="Ko S.-R."/>
        </authorList>
    </citation>
    <scope>NUCLEOTIDE SEQUENCE</scope>
    <source>
        <strain evidence="2">RS28</strain>
    </source>
</reference>
<keyword evidence="1" id="KW-0472">Membrane</keyword>
<evidence type="ECO:0008006" key="4">
    <source>
        <dbReference type="Google" id="ProtNLM"/>
    </source>
</evidence>
<feature type="transmembrane region" description="Helical" evidence="1">
    <location>
        <begin position="236"/>
        <end position="258"/>
    </location>
</feature>